<keyword evidence="2" id="KW-1185">Reference proteome</keyword>
<sequence>MRYSKADLLYPHMLPSALLNVLNHGEETSAGGRIQEVKVYVLCYFTSAISVFTDGKPSTISITYGEPTLLTKLRI</sequence>
<dbReference type="AlphaFoldDB" id="A0A0P1B6M3"/>
<dbReference type="EMBL" id="CCYD01003090">
    <property type="protein sequence ID" value="CEG49745.1"/>
    <property type="molecule type" value="Genomic_DNA"/>
</dbReference>
<name>A0A0P1B6M3_PLAHL</name>
<accession>A0A0P1B6M3</accession>
<evidence type="ECO:0000313" key="1">
    <source>
        <dbReference type="EMBL" id="CEG49745.1"/>
    </source>
</evidence>
<reference evidence="2" key="1">
    <citation type="submission" date="2014-09" db="EMBL/GenBank/DDBJ databases">
        <authorList>
            <person name="Sharma Rahul"/>
            <person name="Thines Marco"/>
        </authorList>
    </citation>
    <scope>NUCLEOTIDE SEQUENCE [LARGE SCALE GENOMIC DNA]</scope>
</reference>
<dbReference type="GeneID" id="36410268"/>
<proteinExistence type="predicted"/>
<dbReference type="RefSeq" id="XP_024586114.1">
    <property type="nucleotide sequence ID" value="XM_024720968.2"/>
</dbReference>
<organism evidence="1 2">
    <name type="scientific">Plasmopara halstedii</name>
    <name type="common">Downy mildew of sunflower</name>
    <dbReference type="NCBI Taxonomy" id="4781"/>
    <lineage>
        <taxon>Eukaryota</taxon>
        <taxon>Sar</taxon>
        <taxon>Stramenopiles</taxon>
        <taxon>Oomycota</taxon>
        <taxon>Peronosporomycetes</taxon>
        <taxon>Peronosporales</taxon>
        <taxon>Peronosporaceae</taxon>
        <taxon>Plasmopara</taxon>
    </lineage>
</organism>
<dbReference type="Proteomes" id="UP000054928">
    <property type="component" value="Unassembled WGS sequence"/>
</dbReference>
<evidence type="ECO:0000313" key="2">
    <source>
        <dbReference type="Proteomes" id="UP000054928"/>
    </source>
</evidence>
<protein>
    <submittedName>
        <fullName evidence="1">Uncharacterized protein</fullName>
    </submittedName>
</protein>